<gene>
    <name evidence="2" type="ORF">J1N35_028198</name>
</gene>
<proteinExistence type="predicted"/>
<evidence type="ECO:0000313" key="3">
    <source>
        <dbReference type="Proteomes" id="UP000828251"/>
    </source>
</evidence>
<reference evidence="2 3" key="1">
    <citation type="journal article" date="2021" name="Plant Biotechnol. J.">
        <title>Multi-omics assisted identification of the key and species-specific regulatory components of drought-tolerant mechanisms in Gossypium stocksii.</title>
        <authorList>
            <person name="Yu D."/>
            <person name="Ke L."/>
            <person name="Zhang D."/>
            <person name="Wu Y."/>
            <person name="Sun Y."/>
            <person name="Mei J."/>
            <person name="Sun J."/>
            <person name="Sun Y."/>
        </authorList>
    </citation>
    <scope>NUCLEOTIDE SEQUENCE [LARGE SCALE GENOMIC DNA]</scope>
    <source>
        <strain evidence="3">cv. E1</strain>
        <tissue evidence="2">Leaf</tissue>
    </source>
</reference>
<feature type="region of interest" description="Disordered" evidence="1">
    <location>
        <begin position="1"/>
        <end position="24"/>
    </location>
</feature>
<dbReference type="AlphaFoldDB" id="A0A9D3UVG1"/>
<evidence type="ECO:0000313" key="2">
    <source>
        <dbReference type="EMBL" id="KAH1063211.1"/>
    </source>
</evidence>
<protein>
    <submittedName>
        <fullName evidence="2">Uncharacterized protein</fullName>
    </submittedName>
</protein>
<accession>A0A9D3UVG1</accession>
<comment type="caution">
    <text evidence="2">The sequence shown here is derived from an EMBL/GenBank/DDBJ whole genome shotgun (WGS) entry which is preliminary data.</text>
</comment>
<dbReference type="EMBL" id="JAIQCV010000009">
    <property type="protein sequence ID" value="KAH1063211.1"/>
    <property type="molecule type" value="Genomic_DNA"/>
</dbReference>
<name>A0A9D3UVG1_9ROSI</name>
<evidence type="ECO:0000256" key="1">
    <source>
        <dbReference type="SAM" id="MobiDB-lite"/>
    </source>
</evidence>
<keyword evidence="3" id="KW-1185">Reference proteome</keyword>
<dbReference type="OrthoDB" id="1001661at2759"/>
<feature type="compositionally biased region" description="Basic and acidic residues" evidence="1">
    <location>
        <begin position="11"/>
        <end position="24"/>
    </location>
</feature>
<feature type="compositionally biased region" description="Basic residues" evidence="1">
    <location>
        <begin position="1"/>
        <end position="10"/>
    </location>
</feature>
<dbReference type="Proteomes" id="UP000828251">
    <property type="component" value="Unassembled WGS sequence"/>
</dbReference>
<sequence>MRQKERKKRDRTLQKEKGREQRKVNERVQYLSLSDSDLSNRMKVLRREAINTWAIGKKLGLSVQGDEEDVIKDIIRAELQ</sequence>
<organism evidence="2 3">
    <name type="scientific">Gossypium stocksii</name>
    <dbReference type="NCBI Taxonomy" id="47602"/>
    <lineage>
        <taxon>Eukaryota</taxon>
        <taxon>Viridiplantae</taxon>
        <taxon>Streptophyta</taxon>
        <taxon>Embryophyta</taxon>
        <taxon>Tracheophyta</taxon>
        <taxon>Spermatophyta</taxon>
        <taxon>Magnoliopsida</taxon>
        <taxon>eudicotyledons</taxon>
        <taxon>Gunneridae</taxon>
        <taxon>Pentapetalae</taxon>
        <taxon>rosids</taxon>
        <taxon>malvids</taxon>
        <taxon>Malvales</taxon>
        <taxon>Malvaceae</taxon>
        <taxon>Malvoideae</taxon>
        <taxon>Gossypium</taxon>
    </lineage>
</organism>